<gene>
    <name evidence="4" type="ORF">FD22_GL001887</name>
</gene>
<feature type="transmembrane region" description="Helical" evidence="2">
    <location>
        <begin position="110"/>
        <end position="128"/>
    </location>
</feature>
<dbReference type="GO" id="GO:0080120">
    <property type="term" value="P:CAAX-box protein maturation"/>
    <property type="evidence" value="ECO:0007669"/>
    <property type="project" value="UniProtKB-ARBA"/>
</dbReference>
<evidence type="ECO:0000256" key="1">
    <source>
        <dbReference type="ARBA" id="ARBA00009067"/>
    </source>
</evidence>
<protein>
    <submittedName>
        <fullName evidence="4">CAAX family protease</fullName>
    </submittedName>
</protein>
<dbReference type="InterPro" id="IPR003675">
    <property type="entry name" value="Rce1/LyrA-like_dom"/>
</dbReference>
<dbReference type="EMBL" id="AZCN01000056">
    <property type="protein sequence ID" value="KRK15123.1"/>
    <property type="molecule type" value="Genomic_DNA"/>
</dbReference>
<keyword evidence="2" id="KW-1133">Transmembrane helix</keyword>
<accession>A0A0R1F4A4</accession>
<dbReference type="GO" id="GO:0004175">
    <property type="term" value="F:endopeptidase activity"/>
    <property type="evidence" value="ECO:0007669"/>
    <property type="project" value="UniProtKB-ARBA"/>
</dbReference>
<dbReference type="Proteomes" id="UP000051181">
    <property type="component" value="Unassembled WGS sequence"/>
</dbReference>
<keyword evidence="2" id="KW-0472">Membrane</keyword>
<dbReference type="Pfam" id="PF02517">
    <property type="entry name" value="Rce1-like"/>
    <property type="match status" value="1"/>
</dbReference>
<dbReference type="InterPro" id="IPR052710">
    <property type="entry name" value="CAAX_protease"/>
</dbReference>
<dbReference type="GO" id="GO:0006508">
    <property type="term" value="P:proteolysis"/>
    <property type="evidence" value="ECO:0007669"/>
    <property type="project" value="UniProtKB-KW"/>
</dbReference>
<feature type="transmembrane region" description="Helical" evidence="2">
    <location>
        <begin position="34"/>
        <end position="52"/>
    </location>
</feature>
<evidence type="ECO:0000259" key="3">
    <source>
        <dbReference type="Pfam" id="PF02517"/>
    </source>
</evidence>
<name>A0A0R1F4A4_9LACO</name>
<reference evidence="4 5" key="1">
    <citation type="journal article" date="2015" name="Genome Announc.">
        <title>Expanding the biotechnology potential of lactobacilli through comparative genomics of 213 strains and associated genera.</title>
        <authorList>
            <person name="Sun Z."/>
            <person name="Harris H.M."/>
            <person name="McCann A."/>
            <person name="Guo C."/>
            <person name="Argimon S."/>
            <person name="Zhang W."/>
            <person name="Yang X."/>
            <person name="Jeffery I.B."/>
            <person name="Cooney J.C."/>
            <person name="Kagawa T.F."/>
            <person name="Liu W."/>
            <person name="Song Y."/>
            <person name="Salvetti E."/>
            <person name="Wrobel A."/>
            <person name="Rasinkangas P."/>
            <person name="Parkhill J."/>
            <person name="Rea M.C."/>
            <person name="O'Sullivan O."/>
            <person name="Ritari J."/>
            <person name="Douillard F.P."/>
            <person name="Paul Ross R."/>
            <person name="Yang R."/>
            <person name="Briner A.E."/>
            <person name="Felis G.E."/>
            <person name="de Vos W.M."/>
            <person name="Barrangou R."/>
            <person name="Klaenhammer T.R."/>
            <person name="Caufield P.W."/>
            <person name="Cui Y."/>
            <person name="Zhang H."/>
            <person name="O'Toole P.W."/>
        </authorList>
    </citation>
    <scope>NUCLEOTIDE SEQUENCE [LARGE SCALE GENOMIC DNA]</scope>
    <source>
        <strain evidence="4 5">DSM 20001</strain>
    </source>
</reference>
<dbReference type="RefSeq" id="WP_010010683.1">
    <property type="nucleotide sequence ID" value="NZ_AZCN01000056.1"/>
</dbReference>
<feature type="transmembrane region" description="Helical" evidence="2">
    <location>
        <begin position="72"/>
        <end position="90"/>
    </location>
</feature>
<comment type="similarity">
    <text evidence="1">Belongs to the UPF0177 family.</text>
</comment>
<keyword evidence="4" id="KW-0645">Protease</keyword>
<keyword evidence="4" id="KW-0378">Hydrolase</keyword>
<feature type="transmembrane region" description="Helical" evidence="2">
    <location>
        <begin position="168"/>
        <end position="185"/>
    </location>
</feature>
<keyword evidence="2" id="KW-0812">Transmembrane</keyword>
<sequence length="211" mass="23739">MSLKKNVVTTLITYLIIYLLPTVLNLFLHLGSHIYLIQTIDYIIGAILLSYYYWRTKERPLIETKADKGYQILWWGVLGFIAALAAQILANYIDTFLFHSVPNSANTTTILTIIKSYPVYLLATIIAAPIMEELVFRRTIFGSLVPFTGKVGAALIASVMFAMAHNDGHLLVYTAIGLVFCYLYQKTGRIQTSIISHMLMNAVVIGISLWR</sequence>
<evidence type="ECO:0000313" key="4">
    <source>
        <dbReference type="EMBL" id="KRK15123.1"/>
    </source>
</evidence>
<proteinExistence type="inferred from homology"/>
<feature type="transmembrane region" description="Helical" evidence="2">
    <location>
        <begin position="192"/>
        <end position="210"/>
    </location>
</feature>
<comment type="caution">
    <text evidence="4">The sequence shown here is derived from an EMBL/GenBank/DDBJ whole genome shotgun (WGS) entry which is preliminary data.</text>
</comment>
<dbReference type="PANTHER" id="PTHR36435:SF6">
    <property type="entry name" value="ABORTIVE INFECTION PROTEIN"/>
    <property type="match status" value="1"/>
</dbReference>
<dbReference type="eggNOG" id="COG1266">
    <property type="taxonomic scope" value="Bacteria"/>
</dbReference>
<dbReference type="PATRIC" id="fig|913848.6.peg.1929"/>
<evidence type="ECO:0000313" key="5">
    <source>
        <dbReference type="Proteomes" id="UP000051181"/>
    </source>
</evidence>
<dbReference type="AlphaFoldDB" id="A0A0R1F4A4"/>
<organism evidence="4 5">
    <name type="scientific">Loigolactobacillus coryniformis subsp. coryniformis KCTC 3167 = DSM 20001</name>
    <dbReference type="NCBI Taxonomy" id="913848"/>
    <lineage>
        <taxon>Bacteria</taxon>
        <taxon>Bacillati</taxon>
        <taxon>Bacillota</taxon>
        <taxon>Bacilli</taxon>
        <taxon>Lactobacillales</taxon>
        <taxon>Lactobacillaceae</taxon>
        <taxon>Loigolactobacillus</taxon>
    </lineage>
</organism>
<dbReference type="GeneID" id="65917568"/>
<feature type="transmembrane region" description="Helical" evidence="2">
    <location>
        <begin position="140"/>
        <end position="162"/>
    </location>
</feature>
<feature type="domain" description="CAAX prenyl protease 2/Lysostaphin resistance protein A-like" evidence="3">
    <location>
        <begin position="118"/>
        <end position="203"/>
    </location>
</feature>
<feature type="transmembrane region" description="Helical" evidence="2">
    <location>
        <begin position="7"/>
        <end position="28"/>
    </location>
</feature>
<evidence type="ECO:0000256" key="2">
    <source>
        <dbReference type="SAM" id="Phobius"/>
    </source>
</evidence>
<dbReference type="PANTHER" id="PTHR36435">
    <property type="entry name" value="SLR1288 PROTEIN"/>
    <property type="match status" value="1"/>
</dbReference>